<evidence type="ECO:0000256" key="2">
    <source>
        <dbReference type="ARBA" id="ARBA00022801"/>
    </source>
</evidence>
<dbReference type="InterPro" id="IPR006680">
    <property type="entry name" value="Amidohydro-rel"/>
</dbReference>
<name>A0A2K9E7C4_9FIRM</name>
<feature type="binding site" evidence="4">
    <location>
        <position position="212"/>
    </location>
    <ligand>
        <name>substrate</name>
    </ligand>
</feature>
<dbReference type="Pfam" id="PF01979">
    <property type="entry name" value="Amidohydro_1"/>
    <property type="match status" value="1"/>
</dbReference>
<dbReference type="EMBL" id="CP025197">
    <property type="protein sequence ID" value="AUG58358.1"/>
    <property type="molecule type" value="Genomic_DNA"/>
</dbReference>
<dbReference type="PANTHER" id="PTHR43794:SF11">
    <property type="entry name" value="AMIDOHYDROLASE-RELATED DOMAIN-CONTAINING PROTEIN"/>
    <property type="match status" value="1"/>
</dbReference>
<dbReference type="EC" id="3.5.4.31" evidence="4"/>
<comment type="similarity">
    <text evidence="4">Belongs to the metallo-dependent hydrolases superfamily. MTA/SAH deaminase family.</text>
</comment>
<reference evidence="6 7" key="1">
    <citation type="submission" date="2017-12" db="EMBL/GenBank/DDBJ databases">
        <title>Complete genome sequence of Herbivorax saccincola GGR1, a novel Cellulosome-producing hydrolytic bacterium in a thermophilic biogas plant, established by Illumina and Nanopore MinION sequencing.</title>
        <authorList>
            <person name="Pechtl A."/>
            <person name="Ruckert C."/>
            <person name="Koeck D.E."/>
            <person name="Maus I."/>
            <person name="Winkler A."/>
            <person name="Kalinowski J."/>
            <person name="Puhler A."/>
            <person name="Schwarz W.W."/>
            <person name="Zverlov V.V."/>
            <person name="Schluter A."/>
            <person name="Liebl W."/>
        </authorList>
    </citation>
    <scope>NUCLEOTIDE SEQUENCE [LARGE SCALE GENOMIC DNA]</scope>
    <source>
        <strain evidence="7">SR1</strain>
    </source>
</reference>
<keyword evidence="2 4" id="KW-0378">Hydrolase</keyword>
<dbReference type="AlphaFoldDB" id="A0A2K9E7C4"/>
<dbReference type="EC" id="3.5.4.28" evidence="4"/>
<dbReference type="Proteomes" id="UP000233534">
    <property type="component" value="Chromosome"/>
</dbReference>
<comment type="catalytic activity">
    <reaction evidence="4">
        <text>S-methyl-5'-thioadenosine + H2O + H(+) = S-methyl-5'-thioinosine + NH4(+)</text>
        <dbReference type="Rhea" id="RHEA:25025"/>
        <dbReference type="ChEBI" id="CHEBI:15377"/>
        <dbReference type="ChEBI" id="CHEBI:15378"/>
        <dbReference type="ChEBI" id="CHEBI:17509"/>
        <dbReference type="ChEBI" id="CHEBI:28938"/>
        <dbReference type="ChEBI" id="CHEBI:48595"/>
        <dbReference type="EC" id="3.5.4.31"/>
    </reaction>
</comment>
<feature type="binding site" evidence="4">
    <location>
        <position position="209"/>
    </location>
    <ligand>
        <name>Zn(2+)</name>
        <dbReference type="ChEBI" id="CHEBI:29105"/>
    </ligand>
</feature>
<feature type="binding site" evidence="4">
    <location>
        <position position="297"/>
    </location>
    <ligand>
        <name>substrate</name>
    </ligand>
</feature>
<comment type="cofactor">
    <cofactor evidence="4">
        <name>Zn(2+)</name>
        <dbReference type="ChEBI" id="CHEBI:29105"/>
    </cofactor>
    <text evidence="4">Binds 1 zinc ion per subunit.</text>
</comment>
<dbReference type="GO" id="GO:0046872">
    <property type="term" value="F:metal ion binding"/>
    <property type="evidence" value="ECO:0007669"/>
    <property type="project" value="UniProtKB-KW"/>
</dbReference>
<evidence type="ECO:0000259" key="5">
    <source>
        <dbReference type="Pfam" id="PF01979"/>
    </source>
</evidence>
<feature type="binding site" evidence="4">
    <location>
        <position position="297"/>
    </location>
    <ligand>
        <name>Zn(2+)</name>
        <dbReference type="ChEBI" id="CHEBI:29105"/>
    </ligand>
</feature>
<dbReference type="KEGG" id="hsc:HVS_12425"/>
<dbReference type="InterPro" id="IPR023512">
    <property type="entry name" value="Deaminase_MtaD/DadD"/>
</dbReference>
<dbReference type="GO" id="GO:0090614">
    <property type="term" value="F:5'-methylthioadenosine deaminase activity"/>
    <property type="evidence" value="ECO:0007669"/>
    <property type="project" value="UniProtKB-UniRule"/>
</dbReference>
<feature type="domain" description="Amidohydrolase-related" evidence="5">
    <location>
        <begin position="55"/>
        <end position="401"/>
    </location>
</feature>
<comment type="catalytic activity">
    <reaction evidence="4">
        <text>S-adenosyl-L-homocysteine + H2O + H(+) = S-inosyl-L-homocysteine + NH4(+)</text>
        <dbReference type="Rhea" id="RHEA:20716"/>
        <dbReference type="ChEBI" id="CHEBI:15377"/>
        <dbReference type="ChEBI" id="CHEBI:15378"/>
        <dbReference type="ChEBI" id="CHEBI:28938"/>
        <dbReference type="ChEBI" id="CHEBI:57856"/>
        <dbReference type="ChEBI" id="CHEBI:57985"/>
        <dbReference type="EC" id="3.5.4.28"/>
    </reaction>
</comment>
<dbReference type="HAMAP" id="MF_01281">
    <property type="entry name" value="MTA_SAH_deamin"/>
    <property type="match status" value="1"/>
</dbReference>
<organism evidence="6 7">
    <name type="scientific">Acetivibrio saccincola</name>
    <dbReference type="NCBI Taxonomy" id="1677857"/>
    <lineage>
        <taxon>Bacteria</taxon>
        <taxon>Bacillati</taxon>
        <taxon>Bacillota</taxon>
        <taxon>Clostridia</taxon>
        <taxon>Eubacteriales</taxon>
        <taxon>Oscillospiraceae</taxon>
        <taxon>Acetivibrio</taxon>
    </lineage>
</organism>
<evidence type="ECO:0000313" key="6">
    <source>
        <dbReference type="EMBL" id="AUG58358.1"/>
    </source>
</evidence>
<dbReference type="RefSeq" id="WP_101302769.1">
    <property type="nucleotide sequence ID" value="NZ_CP025197.1"/>
</dbReference>
<dbReference type="SUPFAM" id="SSF51338">
    <property type="entry name" value="Composite domain of metallo-dependent hydrolases"/>
    <property type="match status" value="1"/>
</dbReference>
<keyword evidence="3 4" id="KW-0862">Zinc</keyword>
<evidence type="ECO:0000256" key="1">
    <source>
        <dbReference type="ARBA" id="ARBA00022723"/>
    </source>
</evidence>
<dbReference type="FunFam" id="3.20.20.140:FF:000014">
    <property type="entry name" value="5-methylthioadenosine/S-adenosylhomocysteine deaminase"/>
    <property type="match status" value="1"/>
</dbReference>
<gene>
    <name evidence="4 6" type="primary">mtaD</name>
    <name evidence="6" type="ORF">HVS_12425</name>
</gene>
<dbReference type="Gene3D" id="2.30.40.10">
    <property type="entry name" value="Urease, subunit C, domain 1"/>
    <property type="match status" value="1"/>
</dbReference>
<keyword evidence="7" id="KW-1185">Reference proteome</keyword>
<evidence type="ECO:0000313" key="7">
    <source>
        <dbReference type="Proteomes" id="UP000233534"/>
    </source>
</evidence>
<comment type="function">
    <text evidence="4">Catalyzes the deamination of 5-methylthioadenosine and S-adenosyl-L-homocysteine into 5-methylthioinosine and S-inosyl-L-homocysteine, respectively. Is also able to deaminate adenosine.</text>
</comment>
<dbReference type="InterPro" id="IPR050287">
    <property type="entry name" value="MTA/SAH_deaminase"/>
</dbReference>
<evidence type="ECO:0000256" key="3">
    <source>
        <dbReference type="ARBA" id="ARBA00022833"/>
    </source>
</evidence>
<evidence type="ECO:0000256" key="4">
    <source>
        <dbReference type="HAMAP-Rule" id="MF_01281"/>
    </source>
</evidence>
<protein>
    <recommendedName>
        <fullName evidence="4">5-methylthioadenosine/S-adenosylhomocysteine deaminase</fullName>
        <shortName evidence="4">MTA/SAH deaminase</shortName>
        <ecNumber evidence="4">3.5.4.28</ecNumber>
        <ecNumber evidence="4">3.5.4.31</ecNumber>
    </recommendedName>
</protein>
<dbReference type="Gene3D" id="3.20.20.140">
    <property type="entry name" value="Metal-dependent hydrolases"/>
    <property type="match status" value="1"/>
</dbReference>
<dbReference type="PANTHER" id="PTHR43794">
    <property type="entry name" value="AMINOHYDROLASE SSNA-RELATED"/>
    <property type="match status" value="1"/>
</dbReference>
<proteinExistence type="inferred from homology"/>
<sequence>MKILIKNVDIITCDNHKKIIKNAYLAIENGYITYIGNDEKKDFKPDRVIDGKNKVLIPGLINAHTHCAMTIFRNFANDLNLEEWLFNNILPAEEKLLPEDVYWGTLLGISEMIKTGTTAFLDMYLHMDKVAEAVADAGIRANLSKNPLDFDENGKVINEDYSFFEKWHNGENGRLKTSLEVHSVYLYNEESLTRSAECAKKLGARINIHILETVREREDSFKKYKMSPAEIALKTGILDVPVTAAHCVHLSQKDIEIIKEKKVDVVHNPSSNLKLGSGIAKVPELLKSGINVALGTDGAASNNNLNMMEEMHLAALIHKGVNMDPTCVSAYDVLNMATVNGAKALDFEGEIGVIKEGMKADVILIDMDKPHMWPVNDLVSAVVYSVQGSDVDTVIIDGNIVMEKGEIKTIDEERVKFEVEKTAKRILG</sequence>
<feature type="binding site" evidence="4">
    <location>
        <position position="66"/>
    </location>
    <ligand>
        <name>Zn(2+)</name>
        <dbReference type="ChEBI" id="CHEBI:29105"/>
    </ligand>
</feature>
<dbReference type="InterPro" id="IPR011059">
    <property type="entry name" value="Metal-dep_hydrolase_composite"/>
</dbReference>
<keyword evidence="1 4" id="KW-0479">Metal-binding</keyword>
<accession>A0A2K9E7C4</accession>
<dbReference type="GO" id="GO:0050270">
    <property type="term" value="F:S-adenosylhomocysteine deaminase activity"/>
    <property type="evidence" value="ECO:0007669"/>
    <property type="project" value="UniProtKB-UniRule"/>
</dbReference>
<feature type="binding site" evidence="4">
    <location>
        <position position="182"/>
    </location>
    <ligand>
        <name>substrate</name>
    </ligand>
</feature>
<dbReference type="InterPro" id="IPR032466">
    <property type="entry name" value="Metal_Hydrolase"/>
</dbReference>
<comment type="caution">
    <text evidence="4">Lacks conserved residue(s) required for the propagation of feature annotation.</text>
</comment>
<feature type="binding site" evidence="4">
    <location>
        <position position="64"/>
    </location>
    <ligand>
        <name>Zn(2+)</name>
        <dbReference type="ChEBI" id="CHEBI:29105"/>
    </ligand>
</feature>
<dbReference type="CDD" id="cd01298">
    <property type="entry name" value="ATZ_TRZ_like"/>
    <property type="match status" value="1"/>
</dbReference>
<dbReference type="SUPFAM" id="SSF51556">
    <property type="entry name" value="Metallo-dependent hydrolases"/>
    <property type="match status" value="1"/>
</dbReference>
<feature type="binding site" evidence="4">
    <location>
        <position position="93"/>
    </location>
    <ligand>
        <name>substrate</name>
    </ligand>
</feature>